<name>A0ABU5PDW9_9PSED</name>
<keyword evidence="1" id="KW-0472">Membrane</keyword>
<accession>A0ABU5PDW9</accession>
<dbReference type="EMBL" id="JAYEET010000055">
    <property type="protein sequence ID" value="MEA1607748.1"/>
    <property type="molecule type" value="Genomic_DNA"/>
</dbReference>
<keyword evidence="3" id="KW-1185">Reference proteome</keyword>
<dbReference type="SUPFAM" id="SSF101898">
    <property type="entry name" value="NHL repeat"/>
    <property type="match status" value="1"/>
</dbReference>
<gene>
    <name evidence="2" type="ORF">SOP97_18280</name>
</gene>
<comment type="caution">
    <text evidence="2">The sequence shown here is derived from an EMBL/GenBank/DDBJ whole genome shotgun (WGS) entry which is preliminary data.</text>
</comment>
<evidence type="ECO:0000313" key="2">
    <source>
        <dbReference type="EMBL" id="MEA1607748.1"/>
    </source>
</evidence>
<evidence type="ECO:0000256" key="1">
    <source>
        <dbReference type="SAM" id="Phobius"/>
    </source>
</evidence>
<protein>
    <recommendedName>
        <fullName evidence="4">Strictosidine synthase conserved region domain-containing protein</fullName>
    </recommendedName>
</protein>
<sequence>MQPSSLLDKPLPTHAGVLHGLKPRGNIGWLRLTLVLMVVLLATFSYMGWRHLYPAVAETGWRYEVLLNDIEKVSAIALDAEGGLLLSEELQSGEGRILRYSADGNLEPVEAGLSKPDGMVSFRGGVVFSQEQGDEAVLWRTPERTVELFVGSNVEGLANDGRYLYAIEDRHGDGRLLRYDPSNDTTVVLRTGLDQAEAITACPDGRLFYSEKRSGTVSQLHAEGHDSVVLTGLNQPGYLLCNNQGLWITEDATHMARLLRLAPDGQLHTVLSHLRSAQTLIETRPGYYLLAEQGRNRVLSLQRHPQETD</sequence>
<keyword evidence="1" id="KW-0812">Transmembrane</keyword>
<dbReference type="Gene3D" id="2.120.10.30">
    <property type="entry name" value="TolB, C-terminal domain"/>
    <property type="match status" value="1"/>
</dbReference>
<organism evidence="2 3">
    <name type="scientific">Pseudomonas spirodelae</name>
    <dbReference type="NCBI Taxonomy" id="3101751"/>
    <lineage>
        <taxon>Bacteria</taxon>
        <taxon>Pseudomonadati</taxon>
        <taxon>Pseudomonadota</taxon>
        <taxon>Gammaproteobacteria</taxon>
        <taxon>Pseudomonadales</taxon>
        <taxon>Pseudomonadaceae</taxon>
        <taxon>Pseudomonas</taxon>
    </lineage>
</organism>
<dbReference type="RefSeq" id="WP_322950413.1">
    <property type="nucleotide sequence ID" value="NZ_JAYEET010000055.1"/>
</dbReference>
<evidence type="ECO:0008006" key="4">
    <source>
        <dbReference type="Google" id="ProtNLM"/>
    </source>
</evidence>
<evidence type="ECO:0000313" key="3">
    <source>
        <dbReference type="Proteomes" id="UP001292571"/>
    </source>
</evidence>
<keyword evidence="1" id="KW-1133">Transmembrane helix</keyword>
<proteinExistence type="predicted"/>
<dbReference type="InterPro" id="IPR011042">
    <property type="entry name" value="6-blade_b-propeller_TolB-like"/>
</dbReference>
<reference evidence="2 3" key="1">
    <citation type="submission" date="2023-12" db="EMBL/GenBank/DDBJ databases">
        <title>Pseudomonas sp. T5W1.</title>
        <authorList>
            <person name="Maltman C."/>
        </authorList>
    </citation>
    <scope>NUCLEOTIDE SEQUENCE [LARGE SCALE GENOMIC DNA]</scope>
    <source>
        <strain evidence="2 3">T5W1</strain>
    </source>
</reference>
<feature type="transmembrane region" description="Helical" evidence="1">
    <location>
        <begin position="29"/>
        <end position="49"/>
    </location>
</feature>
<dbReference type="Proteomes" id="UP001292571">
    <property type="component" value="Unassembled WGS sequence"/>
</dbReference>